<name>A0ABP1G1K1_9CHLO</name>
<sequence length="395" mass="44392">MQGFFEVWGEGATWEELVQSVNAFPEARKLPWLGSNTTMKVIVDGWGRVIKEPEQMEYLKKLEFIPFKNPVNLSAPQVIFRLIVSNCYSDHGMPAEVPKRYYFTRQVALGSHRNVIAQYGLPQRVYLGPTSMDTEMAFIMCNQAQVRKGHLVFDPFAGTGSILIAAAHLGAYTLGSDIDIRVLRDGKTTSDGQAVDNWSNFLTYKLRRPVGLIRADAHRSPFRESLAEVVDAVVCDPPYGVRAGGRKSQSIPDRRIKDRTTHISATAPYFLGECLRDLLDMSAKLLRLGGRLVYFMPAAPEVYKEKEIPRHPALRLVANSEQVLSTKFSRRLITMEKVKVYSALEAEAFHREQGDPRMGIDLLPSLVFEPRPIIDGKKAPPNRAANGHTNRSKFC</sequence>
<organism evidence="13 14">
    <name type="scientific">Coccomyxa viridis</name>
    <dbReference type="NCBI Taxonomy" id="1274662"/>
    <lineage>
        <taxon>Eukaryota</taxon>
        <taxon>Viridiplantae</taxon>
        <taxon>Chlorophyta</taxon>
        <taxon>core chlorophytes</taxon>
        <taxon>Trebouxiophyceae</taxon>
        <taxon>Trebouxiophyceae incertae sedis</taxon>
        <taxon>Coccomyxaceae</taxon>
        <taxon>Coccomyxa</taxon>
    </lineage>
</organism>
<keyword evidence="3 10" id="KW-0820">tRNA-binding</keyword>
<dbReference type="InterPro" id="IPR016691">
    <property type="entry name" value="TRMT11"/>
</dbReference>
<dbReference type="PROSITE" id="PS00092">
    <property type="entry name" value="N6_MTASE"/>
    <property type="match status" value="1"/>
</dbReference>
<evidence type="ECO:0000256" key="4">
    <source>
        <dbReference type="ARBA" id="ARBA00022603"/>
    </source>
</evidence>
<comment type="subcellular location">
    <subcellularLocation>
        <location evidence="1">Cytoplasm</location>
    </subcellularLocation>
</comment>
<evidence type="ECO:0000313" key="14">
    <source>
        <dbReference type="Proteomes" id="UP001497392"/>
    </source>
</evidence>
<evidence type="ECO:0000256" key="7">
    <source>
        <dbReference type="ARBA" id="ARBA00022694"/>
    </source>
</evidence>
<gene>
    <name evidence="13" type="primary">g6250</name>
    <name evidence="13" type="ORF">VP750_LOCUS5356</name>
</gene>
<evidence type="ECO:0000256" key="2">
    <source>
        <dbReference type="ARBA" id="ARBA00022490"/>
    </source>
</evidence>
<feature type="domain" description="Ribosomal RNA large subunit methyltransferase K/L-like methyltransferase" evidence="11">
    <location>
        <begin position="124"/>
        <end position="248"/>
    </location>
</feature>
<evidence type="ECO:0000256" key="9">
    <source>
        <dbReference type="ARBA" id="ARBA00066937"/>
    </source>
</evidence>
<evidence type="ECO:0000256" key="10">
    <source>
        <dbReference type="PROSITE-ProRule" id="PRU00959"/>
    </source>
</evidence>
<comment type="similarity">
    <text evidence="10">Belongs to the class I-like SAM-binding methyltransferase superfamily. TRM11 methyltransferase family.</text>
</comment>
<reference evidence="13 14" key="1">
    <citation type="submission" date="2024-06" db="EMBL/GenBank/DDBJ databases">
        <authorList>
            <person name="Kraege A."/>
            <person name="Thomma B."/>
        </authorList>
    </citation>
    <scope>NUCLEOTIDE SEQUENCE [LARGE SCALE GENOMIC DNA]</scope>
</reference>
<dbReference type="PIRSF" id="PIRSF017259">
    <property type="entry name" value="tRNA_mtfrase_TRM11"/>
    <property type="match status" value="1"/>
</dbReference>
<dbReference type="InterPro" id="IPR029063">
    <property type="entry name" value="SAM-dependent_MTases_sf"/>
</dbReference>
<protein>
    <recommendedName>
        <fullName evidence="9">tRNA (guanine(10)-N(2))-methyltransferase</fullName>
        <ecNumber evidence="9">2.1.1.214</ecNumber>
    </recommendedName>
</protein>
<dbReference type="EMBL" id="CAXHTA020000009">
    <property type="protein sequence ID" value="CAL5223697.1"/>
    <property type="molecule type" value="Genomic_DNA"/>
</dbReference>
<evidence type="ECO:0000313" key="13">
    <source>
        <dbReference type="EMBL" id="CAL5223697.1"/>
    </source>
</evidence>
<dbReference type="InterPro" id="IPR000241">
    <property type="entry name" value="RlmKL-like_Mtase"/>
</dbReference>
<evidence type="ECO:0000256" key="3">
    <source>
        <dbReference type="ARBA" id="ARBA00022555"/>
    </source>
</evidence>
<feature type="domain" description="tRNA (guanine(10)-N(2))-methyltransferase TRMT11 N-terminal" evidence="12">
    <location>
        <begin position="2"/>
        <end position="111"/>
    </location>
</feature>
<keyword evidence="14" id="KW-1185">Reference proteome</keyword>
<keyword evidence="8 10" id="KW-0694">RNA-binding</keyword>
<keyword evidence="7 10" id="KW-0819">tRNA processing</keyword>
<dbReference type="Pfam" id="PF25904">
    <property type="entry name" value="Tmrp11_N"/>
    <property type="match status" value="1"/>
</dbReference>
<keyword evidence="2" id="KW-0963">Cytoplasm</keyword>
<evidence type="ECO:0000256" key="8">
    <source>
        <dbReference type="ARBA" id="ARBA00022884"/>
    </source>
</evidence>
<comment type="caution">
    <text evidence="13">The sequence shown here is derived from an EMBL/GenBank/DDBJ whole genome shotgun (WGS) entry which is preliminary data.</text>
</comment>
<dbReference type="PANTHER" id="PTHR13370:SF3">
    <property type="entry name" value="TRNA (GUANINE(10)-N2)-METHYLTRANSFERASE HOMOLOG"/>
    <property type="match status" value="1"/>
</dbReference>
<dbReference type="InterPro" id="IPR002052">
    <property type="entry name" value="DNA_methylase_N6_adenine_CS"/>
</dbReference>
<evidence type="ECO:0000256" key="5">
    <source>
        <dbReference type="ARBA" id="ARBA00022679"/>
    </source>
</evidence>
<dbReference type="Gene3D" id="3.40.50.150">
    <property type="entry name" value="Vaccinia Virus protein VP39"/>
    <property type="match status" value="1"/>
</dbReference>
<evidence type="ECO:0000256" key="6">
    <source>
        <dbReference type="ARBA" id="ARBA00022691"/>
    </source>
</evidence>
<evidence type="ECO:0000259" key="11">
    <source>
        <dbReference type="Pfam" id="PF01170"/>
    </source>
</evidence>
<evidence type="ECO:0000259" key="12">
    <source>
        <dbReference type="Pfam" id="PF25904"/>
    </source>
</evidence>
<dbReference type="PRINTS" id="PR00507">
    <property type="entry name" value="N12N6MTFRASE"/>
</dbReference>
<dbReference type="PROSITE" id="PS51627">
    <property type="entry name" value="SAM_MT_TRM11"/>
    <property type="match status" value="1"/>
</dbReference>
<dbReference type="InterPro" id="IPR059073">
    <property type="entry name" value="TRMT11_N"/>
</dbReference>
<keyword evidence="4 10" id="KW-0489">Methyltransferase</keyword>
<dbReference type="PANTHER" id="PTHR13370">
    <property type="entry name" value="RNA METHYLASE-RELATED"/>
    <property type="match status" value="1"/>
</dbReference>
<dbReference type="Proteomes" id="UP001497392">
    <property type="component" value="Unassembled WGS sequence"/>
</dbReference>
<proteinExistence type="inferred from homology"/>
<accession>A0ABP1G1K1</accession>
<keyword evidence="6 10" id="KW-0949">S-adenosyl-L-methionine</keyword>
<dbReference type="SUPFAM" id="SSF53335">
    <property type="entry name" value="S-adenosyl-L-methionine-dependent methyltransferases"/>
    <property type="match status" value="1"/>
</dbReference>
<keyword evidence="5 10" id="KW-0808">Transferase</keyword>
<dbReference type="Pfam" id="PF01170">
    <property type="entry name" value="UPF0020"/>
    <property type="match status" value="1"/>
</dbReference>
<evidence type="ECO:0000256" key="1">
    <source>
        <dbReference type="ARBA" id="ARBA00004496"/>
    </source>
</evidence>
<dbReference type="EC" id="2.1.1.214" evidence="9"/>